<evidence type="ECO:0000313" key="1">
    <source>
        <dbReference type="EMBL" id="EZG66714.1"/>
    </source>
</evidence>
<name>A0A023B6U4_GRENI</name>
<dbReference type="EMBL" id="AFNH02000579">
    <property type="protein sequence ID" value="EZG66714.1"/>
    <property type="molecule type" value="Genomic_DNA"/>
</dbReference>
<dbReference type="GeneID" id="22912805"/>
<organism evidence="1 2">
    <name type="scientific">Gregarina niphandrodes</name>
    <name type="common">Septate eugregarine</name>
    <dbReference type="NCBI Taxonomy" id="110365"/>
    <lineage>
        <taxon>Eukaryota</taxon>
        <taxon>Sar</taxon>
        <taxon>Alveolata</taxon>
        <taxon>Apicomplexa</taxon>
        <taxon>Conoidasida</taxon>
        <taxon>Gregarinasina</taxon>
        <taxon>Eugregarinorida</taxon>
        <taxon>Gregarinidae</taxon>
        <taxon>Gregarina</taxon>
    </lineage>
</organism>
<dbReference type="Proteomes" id="UP000019763">
    <property type="component" value="Unassembled WGS sequence"/>
</dbReference>
<comment type="caution">
    <text evidence="1">The sequence shown here is derived from an EMBL/GenBank/DDBJ whole genome shotgun (WGS) entry which is preliminary data.</text>
</comment>
<proteinExistence type="predicted"/>
<evidence type="ECO:0000313" key="2">
    <source>
        <dbReference type="Proteomes" id="UP000019763"/>
    </source>
</evidence>
<keyword evidence="2" id="KW-1185">Reference proteome</keyword>
<dbReference type="RefSeq" id="XP_011130519.1">
    <property type="nucleotide sequence ID" value="XM_011132217.1"/>
</dbReference>
<reference evidence="1" key="1">
    <citation type="submission" date="2013-12" db="EMBL/GenBank/DDBJ databases">
        <authorList>
            <person name="Omoto C.K."/>
            <person name="Sibley D."/>
            <person name="Venepally P."/>
            <person name="Hadjithomas M."/>
            <person name="Karamycheva S."/>
            <person name="Brunk B."/>
            <person name="Roos D."/>
            <person name="Caler E."/>
            <person name="Lorenzi H."/>
        </authorList>
    </citation>
    <scope>NUCLEOTIDE SEQUENCE</scope>
</reference>
<accession>A0A023B6U4</accession>
<sequence length="264" mass="29925">MRCSYAASEAVRAAGWGTLSSVAVPFAVNGHWVDMVETFQPLLDAGDRYVFGRDGLNIAFFDGLQLLEDLPDMTVGSFDMKPVEIISPEELKRAMLSEAPIEREMFRAVADCLFSIQPLVTRYPESCGVDDNLRTRLKQWVAHVNHLLEPNKWRLYHAASEVCKLKKMHFDLLAIVRIPLVNFQTESIDTFTFPVHQPCNADQVRRNAIQLAEKALREAPLDQVLSLILASHNGNILVLRDPELEPPDSFNHDYIKMFEEESEA</sequence>
<protein>
    <submittedName>
        <fullName evidence="1">Uncharacterized protein</fullName>
    </submittedName>
</protein>
<dbReference type="VEuPathDB" id="CryptoDB:GNI_077200"/>
<gene>
    <name evidence="1" type="ORF">GNI_077200</name>
</gene>
<dbReference type="AlphaFoldDB" id="A0A023B6U4"/>